<evidence type="ECO:0000259" key="3">
    <source>
        <dbReference type="SMART" id="SM00822"/>
    </source>
</evidence>
<reference evidence="4" key="2">
    <citation type="submission" date="2023-05" db="EMBL/GenBank/DDBJ databases">
        <authorList>
            <consortium name="Lawrence Berkeley National Laboratory"/>
            <person name="Steindorff A."/>
            <person name="Hensen N."/>
            <person name="Bonometti L."/>
            <person name="Westerberg I."/>
            <person name="Brannstrom I.O."/>
            <person name="Guillou S."/>
            <person name="Cros-Aarteil S."/>
            <person name="Calhoun S."/>
            <person name="Haridas S."/>
            <person name="Kuo A."/>
            <person name="Mondo S."/>
            <person name="Pangilinan J."/>
            <person name="Riley R."/>
            <person name="Labutti K."/>
            <person name="Andreopoulos B."/>
            <person name="Lipzen A."/>
            <person name="Chen C."/>
            <person name="Yanf M."/>
            <person name="Daum C."/>
            <person name="Ng V."/>
            <person name="Clum A."/>
            <person name="Ohm R."/>
            <person name="Martin F."/>
            <person name="Silar P."/>
            <person name="Natvig D."/>
            <person name="Lalanne C."/>
            <person name="Gautier V."/>
            <person name="Ament-Velasquez S.L."/>
            <person name="Kruys A."/>
            <person name="Hutchinson M.I."/>
            <person name="Powell A.J."/>
            <person name="Barry K."/>
            <person name="Miller A.N."/>
            <person name="Grigoriev I.V."/>
            <person name="Debuchy R."/>
            <person name="Gladieux P."/>
            <person name="Thoren M.H."/>
            <person name="Johannesson H."/>
        </authorList>
    </citation>
    <scope>NUCLEOTIDE SEQUENCE</scope>
    <source>
        <strain evidence="4">CBS 359.72</strain>
    </source>
</reference>
<name>A0AAN7CW01_9PEZI</name>
<evidence type="ECO:0000313" key="5">
    <source>
        <dbReference type="Proteomes" id="UP001303647"/>
    </source>
</evidence>
<keyword evidence="2" id="KW-0560">Oxidoreductase</keyword>
<evidence type="ECO:0000313" key="4">
    <source>
        <dbReference type="EMBL" id="KAK4248950.1"/>
    </source>
</evidence>
<dbReference type="SMART" id="SM00822">
    <property type="entry name" value="PKS_KR"/>
    <property type="match status" value="1"/>
</dbReference>
<dbReference type="PRINTS" id="PR00081">
    <property type="entry name" value="GDHRDH"/>
</dbReference>
<keyword evidence="5" id="KW-1185">Reference proteome</keyword>
<dbReference type="Pfam" id="PF00106">
    <property type="entry name" value="adh_short"/>
    <property type="match status" value="1"/>
</dbReference>
<dbReference type="InterPro" id="IPR002347">
    <property type="entry name" value="SDR_fam"/>
</dbReference>
<evidence type="ECO:0000256" key="1">
    <source>
        <dbReference type="ARBA" id="ARBA00006484"/>
    </source>
</evidence>
<dbReference type="PANTHER" id="PTHR43669">
    <property type="entry name" value="5-KETO-D-GLUCONATE 5-REDUCTASE"/>
    <property type="match status" value="1"/>
</dbReference>
<comment type="caution">
    <text evidence="4">The sequence shown here is derived from an EMBL/GenBank/DDBJ whole genome shotgun (WGS) entry which is preliminary data.</text>
</comment>
<proteinExistence type="inferred from homology"/>
<sequence length="292" mass="30962">MADQPDLNGMPGVISFTKKWHSEPYEFISPTRPELSAAGKNVIVTGGGTGIGLAIARAFVKAGAASVAIVGRREDKLKSGVADISAAAAEGTRVLYETADLSDLEQSKAAFQAIVDKVGKIDVLVSNAGRLTAPGPITDYDADTLIRGVTDALLVLFNSFQAFQPVAGPEPILLNTSSCLANITPTPGLAGYSIAKAAALKLANYIATENPGVHVVNVQPSWVATEGNGYQKEATDSADLPGHFYVWLTSTEARFLKSKFVWANWDAQELLEKAEEIKNSTLLNWVVDATPM</sequence>
<dbReference type="AlphaFoldDB" id="A0AAN7CW01"/>
<dbReference type="EMBL" id="MU857630">
    <property type="protein sequence ID" value="KAK4248950.1"/>
    <property type="molecule type" value="Genomic_DNA"/>
</dbReference>
<accession>A0AAN7CW01</accession>
<dbReference type="PANTHER" id="PTHR43669:SF3">
    <property type="entry name" value="ALCOHOL DEHYDROGENASE, PUTATIVE (AFU_ORTHOLOGUE AFUA_3G03445)-RELATED"/>
    <property type="match status" value="1"/>
</dbReference>
<feature type="domain" description="Ketoreductase" evidence="3">
    <location>
        <begin position="40"/>
        <end position="225"/>
    </location>
</feature>
<dbReference type="InterPro" id="IPR057326">
    <property type="entry name" value="KR_dom"/>
</dbReference>
<dbReference type="Gene3D" id="3.40.50.720">
    <property type="entry name" value="NAD(P)-binding Rossmann-like Domain"/>
    <property type="match status" value="1"/>
</dbReference>
<dbReference type="SUPFAM" id="SSF51735">
    <property type="entry name" value="NAD(P)-binding Rossmann-fold domains"/>
    <property type="match status" value="1"/>
</dbReference>
<protein>
    <recommendedName>
        <fullName evidence="3">Ketoreductase domain-containing protein</fullName>
    </recommendedName>
</protein>
<dbReference type="Proteomes" id="UP001303647">
    <property type="component" value="Unassembled WGS sequence"/>
</dbReference>
<dbReference type="InterPro" id="IPR036291">
    <property type="entry name" value="NAD(P)-bd_dom_sf"/>
</dbReference>
<reference evidence="4" key="1">
    <citation type="journal article" date="2023" name="Mol. Phylogenet. Evol.">
        <title>Genome-scale phylogeny and comparative genomics of the fungal order Sordariales.</title>
        <authorList>
            <person name="Hensen N."/>
            <person name="Bonometti L."/>
            <person name="Westerberg I."/>
            <person name="Brannstrom I.O."/>
            <person name="Guillou S."/>
            <person name="Cros-Aarteil S."/>
            <person name="Calhoun S."/>
            <person name="Haridas S."/>
            <person name="Kuo A."/>
            <person name="Mondo S."/>
            <person name="Pangilinan J."/>
            <person name="Riley R."/>
            <person name="LaButti K."/>
            <person name="Andreopoulos B."/>
            <person name="Lipzen A."/>
            <person name="Chen C."/>
            <person name="Yan M."/>
            <person name="Daum C."/>
            <person name="Ng V."/>
            <person name="Clum A."/>
            <person name="Steindorff A."/>
            <person name="Ohm R.A."/>
            <person name="Martin F."/>
            <person name="Silar P."/>
            <person name="Natvig D.O."/>
            <person name="Lalanne C."/>
            <person name="Gautier V."/>
            <person name="Ament-Velasquez S.L."/>
            <person name="Kruys A."/>
            <person name="Hutchinson M.I."/>
            <person name="Powell A.J."/>
            <person name="Barry K."/>
            <person name="Miller A.N."/>
            <person name="Grigoriev I.V."/>
            <person name="Debuchy R."/>
            <person name="Gladieux P."/>
            <person name="Hiltunen Thoren M."/>
            <person name="Johannesson H."/>
        </authorList>
    </citation>
    <scope>NUCLEOTIDE SEQUENCE</scope>
    <source>
        <strain evidence="4">CBS 359.72</strain>
    </source>
</reference>
<comment type="similarity">
    <text evidence="1">Belongs to the short-chain dehydrogenases/reductases (SDR) family.</text>
</comment>
<organism evidence="4 5">
    <name type="scientific">Corynascus novoguineensis</name>
    <dbReference type="NCBI Taxonomy" id="1126955"/>
    <lineage>
        <taxon>Eukaryota</taxon>
        <taxon>Fungi</taxon>
        <taxon>Dikarya</taxon>
        <taxon>Ascomycota</taxon>
        <taxon>Pezizomycotina</taxon>
        <taxon>Sordariomycetes</taxon>
        <taxon>Sordariomycetidae</taxon>
        <taxon>Sordariales</taxon>
        <taxon>Chaetomiaceae</taxon>
        <taxon>Corynascus</taxon>
    </lineage>
</organism>
<gene>
    <name evidence="4" type="ORF">C7999DRAFT_30639</name>
</gene>
<evidence type="ECO:0000256" key="2">
    <source>
        <dbReference type="ARBA" id="ARBA00023002"/>
    </source>
</evidence>
<dbReference type="GO" id="GO:0016491">
    <property type="term" value="F:oxidoreductase activity"/>
    <property type="evidence" value="ECO:0007669"/>
    <property type="project" value="UniProtKB-KW"/>
</dbReference>